<protein>
    <recommendedName>
        <fullName evidence="1">25S rRNA (uridine-N(3))-methyltransferase BMT5-like domain-containing protein</fullName>
    </recommendedName>
</protein>
<reference evidence="2 3" key="1">
    <citation type="journal article" date="2019" name="Sci. Rep.">
        <title>Comparative genomics of chytrid fungi reveal insights into the obligate biotrophic and pathogenic lifestyle of Synchytrium endobioticum.</title>
        <authorList>
            <person name="van de Vossenberg B.T.L.H."/>
            <person name="Warris S."/>
            <person name="Nguyen H.D.T."/>
            <person name="van Gent-Pelzer M.P.E."/>
            <person name="Joly D.L."/>
            <person name="van de Geest H.C."/>
            <person name="Bonants P.J.M."/>
            <person name="Smith D.S."/>
            <person name="Levesque C.A."/>
            <person name="van der Lee T.A.J."/>
        </authorList>
    </citation>
    <scope>NUCLEOTIDE SEQUENCE [LARGE SCALE GENOMIC DNA]</scope>
    <source>
        <strain evidence="2 3">CBS 809.83</strain>
    </source>
</reference>
<evidence type="ECO:0000259" key="1">
    <source>
        <dbReference type="Pfam" id="PF10354"/>
    </source>
</evidence>
<evidence type="ECO:0000313" key="2">
    <source>
        <dbReference type="EMBL" id="TPX59881.1"/>
    </source>
</evidence>
<evidence type="ECO:0000313" key="3">
    <source>
        <dbReference type="Proteomes" id="UP000318582"/>
    </source>
</evidence>
<accession>A0A507E839</accession>
<organism evidence="2 3">
    <name type="scientific">Powellomyces hirtus</name>
    <dbReference type="NCBI Taxonomy" id="109895"/>
    <lineage>
        <taxon>Eukaryota</taxon>
        <taxon>Fungi</taxon>
        <taxon>Fungi incertae sedis</taxon>
        <taxon>Chytridiomycota</taxon>
        <taxon>Chytridiomycota incertae sedis</taxon>
        <taxon>Chytridiomycetes</taxon>
        <taxon>Spizellomycetales</taxon>
        <taxon>Powellomycetaceae</taxon>
        <taxon>Powellomyces</taxon>
    </lineage>
</organism>
<sequence length="268" mass="29802">MKGKKLKTALQSQQGLGNLKKALGKELKYVKPSKPKQTHKKRPSVFPFDEWDNILFVGEGNFSFAHAVLEKLHGACTVCATAFDSEETTLEKYPDASEHIEAITELGGSVHFQVDATSLQSWKAGRRKEFSKIVFNFPHVGAGLKDQDRNIRANQALVFNFLSSACTKMAADGQIHVTLKNGIPYDLWDIKEQAKRTQLLKCIRSFEFDPALYPEYSHRRTIGFLEGLSTNANEEISRLGSRTYAFGHSSVPGDTSVDETALNGSDSE</sequence>
<feature type="domain" description="25S rRNA (uridine-N(3))-methyltransferase BMT5-like" evidence="1">
    <location>
        <begin position="55"/>
        <end position="220"/>
    </location>
</feature>
<dbReference type="EMBL" id="QEAQ01000020">
    <property type="protein sequence ID" value="TPX59881.1"/>
    <property type="molecule type" value="Genomic_DNA"/>
</dbReference>
<dbReference type="STRING" id="109895.A0A507E839"/>
<name>A0A507E839_9FUNG</name>
<keyword evidence="3" id="KW-1185">Reference proteome</keyword>
<dbReference type="Proteomes" id="UP000318582">
    <property type="component" value="Unassembled WGS sequence"/>
</dbReference>
<proteinExistence type="predicted"/>
<dbReference type="GO" id="GO:0005737">
    <property type="term" value="C:cytoplasm"/>
    <property type="evidence" value="ECO:0007669"/>
    <property type="project" value="TreeGrafter"/>
</dbReference>
<comment type="caution">
    <text evidence="2">The sequence shown here is derived from an EMBL/GenBank/DDBJ whole genome shotgun (WGS) entry which is preliminary data.</text>
</comment>
<gene>
    <name evidence="2" type="ORF">PhCBS80983_g02142</name>
</gene>
<dbReference type="InterPro" id="IPR019446">
    <property type="entry name" value="BMT5-like"/>
</dbReference>
<dbReference type="PANTHER" id="PTHR11538">
    <property type="entry name" value="PHENYLALANYL-TRNA SYNTHETASE"/>
    <property type="match status" value="1"/>
</dbReference>
<dbReference type="Pfam" id="PF10354">
    <property type="entry name" value="BMT5-like"/>
    <property type="match status" value="1"/>
</dbReference>
<dbReference type="GO" id="GO:0070475">
    <property type="term" value="P:rRNA base methylation"/>
    <property type="evidence" value="ECO:0007669"/>
    <property type="project" value="InterPro"/>
</dbReference>
<dbReference type="AlphaFoldDB" id="A0A507E839"/>
<dbReference type="GO" id="GO:0070042">
    <property type="term" value="F:rRNA (uridine-N3-)-methyltransferase activity"/>
    <property type="evidence" value="ECO:0007669"/>
    <property type="project" value="InterPro"/>
</dbReference>
<dbReference type="PANTHER" id="PTHR11538:SF26">
    <property type="entry name" value="FERREDOXIN-FOLD ANTICODON-BINDING DOMAIN-CONTAINING PROTEIN 1"/>
    <property type="match status" value="1"/>
</dbReference>